<dbReference type="Proteomes" id="UP001285263">
    <property type="component" value="Unassembled WGS sequence"/>
</dbReference>
<dbReference type="RefSeq" id="WP_320426705.1">
    <property type="nucleotide sequence ID" value="NZ_JAXCLA010000011.1"/>
</dbReference>
<dbReference type="EMBL" id="JAXCLA010000011">
    <property type="protein sequence ID" value="MDY0748740.1"/>
    <property type="molecule type" value="Genomic_DNA"/>
</dbReference>
<comment type="caution">
    <text evidence="1">The sequence shown here is derived from an EMBL/GenBank/DDBJ whole genome shotgun (WGS) entry which is preliminary data.</text>
</comment>
<sequence>MHSIYQMGFTPTSLTMGTPQMTAVDEAGRPVPELQLQWPEDKPQLAQAIAGVEMMRRRYEETGRALIDGLAAAQFCLNNPHSDAHPHDPANSELVIVETTPGPNFGEEVARGDEVKCWAELEFLYPAAQAPTITVDDAAWVVNGSRFEWRLSTVRMEGLTPSIVTRPLTATECAKLFRRHRNAVNSRRYFGTEDRVKPLPSVAAATQIVVLDLDQFRRYTSMERAGALVRHERVTVDVLVKLSQVLKLQDPSVLVRKPKRSELTLLRDDELMRTFISRVHDVVCEIPRRLSDDLAAQVNEIVDSMLLGLKGDVVLANGKVHNAFPRTPPYLVYANSGREALNQLQKLGLVVYAGVFTTVNAFLPPGVAERDINNTSTLRVEQVLFLDIDVADAAK</sequence>
<reference evidence="1 2" key="1">
    <citation type="submission" date="2023-11" db="EMBL/GenBank/DDBJ databases">
        <title>Paucibacter sp. nov., isolated from fresh soil in Korea.</title>
        <authorList>
            <person name="Le N.T.T."/>
        </authorList>
    </citation>
    <scope>NUCLEOTIDE SEQUENCE [LARGE SCALE GENOMIC DNA]</scope>
    <source>
        <strain evidence="1 2">R3-3</strain>
    </source>
</reference>
<organism evidence="1 2">
    <name type="scientific">Roseateles agri</name>
    <dbReference type="NCBI Taxonomy" id="3098619"/>
    <lineage>
        <taxon>Bacteria</taxon>
        <taxon>Pseudomonadati</taxon>
        <taxon>Pseudomonadota</taxon>
        <taxon>Betaproteobacteria</taxon>
        <taxon>Burkholderiales</taxon>
        <taxon>Sphaerotilaceae</taxon>
        <taxon>Roseateles</taxon>
    </lineage>
</organism>
<keyword evidence="2" id="KW-1185">Reference proteome</keyword>
<proteinExistence type="predicted"/>
<accession>A0ABU5DSN9</accession>
<evidence type="ECO:0000313" key="2">
    <source>
        <dbReference type="Proteomes" id="UP001285263"/>
    </source>
</evidence>
<name>A0ABU5DSN9_9BURK</name>
<gene>
    <name evidence="1" type="ORF">SNE35_29850</name>
</gene>
<protein>
    <submittedName>
        <fullName evidence="1">Uncharacterized protein</fullName>
    </submittedName>
</protein>
<evidence type="ECO:0000313" key="1">
    <source>
        <dbReference type="EMBL" id="MDY0748740.1"/>
    </source>
</evidence>